<accession>A0ABP0P0P9</accession>
<evidence type="ECO:0000256" key="1">
    <source>
        <dbReference type="ARBA" id="ARBA00004123"/>
    </source>
</evidence>
<name>A0ABP0P0P9_9DINO</name>
<evidence type="ECO:0000256" key="6">
    <source>
        <dbReference type="ARBA" id="ARBA00023242"/>
    </source>
</evidence>
<evidence type="ECO:0000313" key="8">
    <source>
        <dbReference type="EMBL" id="CAK9069359.1"/>
    </source>
</evidence>
<dbReference type="PANTHER" id="PTHR13421:SF16">
    <property type="entry name" value="SNRNA-ACTIVATING PROTEIN COMPLEX SUBUNIT 3"/>
    <property type="match status" value="1"/>
</dbReference>
<keyword evidence="4" id="KW-0238">DNA-binding</keyword>
<protein>
    <submittedName>
        <fullName evidence="8">snRNA-activating protein complex subunit 3 (SNAPc subunit 3) (Small nuclear RNA-activating complex polypeptide 3)</fullName>
    </submittedName>
</protein>
<gene>
    <name evidence="8" type="ORF">SCF082_LOCUS34737</name>
</gene>
<reference evidence="8 9" key="1">
    <citation type="submission" date="2024-02" db="EMBL/GenBank/DDBJ databases">
        <authorList>
            <person name="Chen Y."/>
            <person name="Shah S."/>
            <person name="Dougan E. K."/>
            <person name="Thang M."/>
            <person name="Chan C."/>
        </authorList>
    </citation>
    <scope>NUCLEOTIDE SEQUENCE [LARGE SCALE GENOMIC DNA]</scope>
</reference>
<evidence type="ECO:0000256" key="4">
    <source>
        <dbReference type="ARBA" id="ARBA00023125"/>
    </source>
</evidence>
<keyword evidence="6" id="KW-0539">Nucleus</keyword>
<evidence type="ECO:0000256" key="5">
    <source>
        <dbReference type="ARBA" id="ARBA00023163"/>
    </source>
</evidence>
<evidence type="ECO:0000313" key="9">
    <source>
        <dbReference type="Proteomes" id="UP001642464"/>
    </source>
</evidence>
<evidence type="ECO:0000256" key="7">
    <source>
        <dbReference type="SAM" id="MobiDB-lite"/>
    </source>
</evidence>
<evidence type="ECO:0000256" key="2">
    <source>
        <dbReference type="ARBA" id="ARBA00010410"/>
    </source>
</evidence>
<dbReference type="Pfam" id="PF12251">
    <property type="entry name" value="SNAPC3"/>
    <property type="match status" value="1"/>
</dbReference>
<comment type="subcellular location">
    <subcellularLocation>
        <location evidence="1">Nucleus</location>
    </subcellularLocation>
</comment>
<dbReference type="InterPro" id="IPR022042">
    <property type="entry name" value="snRNA-activating_su3"/>
</dbReference>
<feature type="compositionally biased region" description="Low complexity" evidence="7">
    <location>
        <begin position="167"/>
        <end position="195"/>
    </location>
</feature>
<organism evidence="8 9">
    <name type="scientific">Durusdinium trenchii</name>
    <dbReference type="NCBI Taxonomy" id="1381693"/>
    <lineage>
        <taxon>Eukaryota</taxon>
        <taxon>Sar</taxon>
        <taxon>Alveolata</taxon>
        <taxon>Dinophyceae</taxon>
        <taxon>Suessiales</taxon>
        <taxon>Symbiodiniaceae</taxon>
        <taxon>Durusdinium</taxon>
    </lineage>
</organism>
<keyword evidence="3" id="KW-0805">Transcription regulation</keyword>
<sequence length="549" mass="61805">MEPVSAPNTAPNTAVVAPPVPVPVPDAWQEGIPLPRSNTSCASRLPKRKAKGAEWERLTVSYPWREPHQKFDAKWSAKTIEVLESWDCEGLEDVDIDPSNVIFEDAHTMVQSIIDEQLKKEGLDGLEGAQPVQRRGRARKQREKDAGAQTHKGGKAGKGPRTAVKWARAAKTSARAKNAASSSAPAAPAVQAQPGSPAASASAAAVPEERSALLVRKRLRPMVEAQLVEEAKIEVESKVSDSEAVPSLPRYKEVAVERWSKCIHLATARMLLDCPRYGSWHRHGRPNAVVGNPHKRFVNRIKARYGSEYPKTQLAEREVVAPDLDMVPASVARVPRDAVIYTVAVCDEKGRKNQEFDILADQTLCDLRDAFYFVTDWAYDGPSRVHSGCMYIDGIFYSDMRSEHSVDYAPQLIEYMQRGSSTALRDPRPRSMETRLADLERIPFGEKCIYVRQGDMEHLMYFTGARLFNFSCDCPFREGYPCLLYMPQFYRRHCVACQQTLACWVVHGSTRCPLDPAHFCNLCFRHFFRDKEGGWIKPSDYFVFPYFHD</sequence>
<feature type="region of interest" description="Disordered" evidence="7">
    <location>
        <begin position="122"/>
        <end position="195"/>
    </location>
</feature>
<comment type="similarity">
    <text evidence="2">Belongs to the SNAPC3/SRD2 family.</text>
</comment>
<comment type="caution">
    <text evidence="8">The sequence shown here is derived from an EMBL/GenBank/DDBJ whole genome shotgun (WGS) entry which is preliminary data.</text>
</comment>
<keyword evidence="9" id="KW-1185">Reference proteome</keyword>
<evidence type="ECO:0000256" key="3">
    <source>
        <dbReference type="ARBA" id="ARBA00023015"/>
    </source>
</evidence>
<dbReference type="EMBL" id="CAXAMM010032223">
    <property type="protein sequence ID" value="CAK9069359.1"/>
    <property type="molecule type" value="Genomic_DNA"/>
</dbReference>
<keyword evidence="5" id="KW-0804">Transcription</keyword>
<dbReference type="Proteomes" id="UP001642464">
    <property type="component" value="Unassembled WGS sequence"/>
</dbReference>
<proteinExistence type="inferred from homology"/>
<dbReference type="PANTHER" id="PTHR13421">
    <property type="entry name" value="SNRNA-ACTIVATING PROTEIN COMPLEX SUBUNIT 3"/>
    <property type="match status" value="1"/>
</dbReference>